<feature type="chain" id="PRO_5042870324" description="Secreted protein" evidence="1">
    <location>
        <begin position="25"/>
        <end position="154"/>
    </location>
</feature>
<evidence type="ECO:0008006" key="4">
    <source>
        <dbReference type="Google" id="ProtNLM"/>
    </source>
</evidence>
<dbReference type="Proteomes" id="UP001303222">
    <property type="component" value="Unassembled WGS sequence"/>
</dbReference>
<protein>
    <recommendedName>
        <fullName evidence="4">Secreted protein</fullName>
    </recommendedName>
</protein>
<organism evidence="2 3">
    <name type="scientific">Pseudoneurospora amorphoporcata</name>
    <dbReference type="NCBI Taxonomy" id="241081"/>
    <lineage>
        <taxon>Eukaryota</taxon>
        <taxon>Fungi</taxon>
        <taxon>Dikarya</taxon>
        <taxon>Ascomycota</taxon>
        <taxon>Pezizomycotina</taxon>
        <taxon>Sordariomycetes</taxon>
        <taxon>Sordariomycetidae</taxon>
        <taxon>Sordariales</taxon>
        <taxon>Sordariaceae</taxon>
        <taxon>Pseudoneurospora</taxon>
    </lineage>
</organism>
<gene>
    <name evidence="2" type="ORF">QBC32DRAFT_19551</name>
</gene>
<name>A0AAN6NSE1_9PEZI</name>
<evidence type="ECO:0000256" key="1">
    <source>
        <dbReference type="SAM" id="SignalP"/>
    </source>
</evidence>
<evidence type="ECO:0000313" key="3">
    <source>
        <dbReference type="Proteomes" id="UP001303222"/>
    </source>
</evidence>
<proteinExistence type="predicted"/>
<dbReference type="EMBL" id="MU859185">
    <property type="protein sequence ID" value="KAK3950234.1"/>
    <property type="molecule type" value="Genomic_DNA"/>
</dbReference>
<reference evidence="2" key="1">
    <citation type="journal article" date="2023" name="Mol. Phylogenet. Evol.">
        <title>Genome-scale phylogeny and comparative genomics of the fungal order Sordariales.</title>
        <authorList>
            <person name="Hensen N."/>
            <person name="Bonometti L."/>
            <person name="Westerberg I."/>
            <person name="Brannstrom I.O."/>
            <person name="Guillou S."/>
            <person name="Cros-Aarteil S."/>
            <person name="Calhoun S."/>
            <person name="Haridas S."/>
            <person name="Kuo A."/>
            <person name="Mondo S."/>
            <person name="Pangilinan J."/>
            <person name="Riley R."/>
            <person name="LaButti K."/>
            <person name="Andreopoulos B."/>
            <person name="Lipzen A."/>
            <person name="Chen C."/>
            <person name="Yan M."/>
            <person name="Daum C."/>
            <person name="Ng V."/>
            <person name="Clum A."/>
            <person name="Steindorff A."/>
            <person name="Ohm R.A."/>
            <person name="Martin F."/>
            <person name="Silar P."/>
            <person name="Natvig D.O."/>
            <person name="Lalanne C."/>
            <person name="Gautier V."/>
            <person name="Ament-Velasquez S.L."/>
            <person name="Kruys A."/>
            <person name="Hutchinson M.I."/>
            <person name="Powell A.J."/>
            <person name="Barry K."/>
            <person name="Miller A.N."/>
            <person name="Grigoriev I.V."/>
            <person name="Debuchy R."/>
            <person name="Gladieux P."/>
            <person name="Hiltunen Thoren M."/>
            <person name="Johannesson H."/>
        </authorList>
    </citation>
    <scope>NUCLEOTIDE SEQUENCE</scope>
    <source>
        <strain evidence="2">CBS 626.80</strain>
    </source>
</reference>
<comment type="caution">
    <text evidence="2">The sequence shown here is derived from an EMBL/GenBank/DDBJ whole genome shotgun (WGS) entry which is preliminary data.</text>
</comment>
<dbReference type="AlphaFoldDB" id="A0AAN6NSE1"/>
<evidence type="ECO:0000313" key="2">
    <source>
        <dbReference type="EMBL" id="KAK3950234.1"/>
    </source>
</evidence>
<reference evidence="2" key="2">
    <citation type="submission" date="2023-06" db="EMBL/GenBank/DDBJ databases">
        <authorList>
            <consortium name="Lawrence Berkeley National Laboratory"/>
            <person name="Mondo S.J."/>
            <person name="Hensen N."/>
            <person name="Bonometti L."/>
            <person name="Westerberg I."/>
            <person name="Brannstrom I.O."/>
            <person name="Guillou S."/>
            <person name="Cros-Aarteil S."/>
            <person name="Calhoun S."/>
            <person name="Haridas S."/>
            <person name="Kuo A."/>
            <person name="Pangilinan J."/>
            <person name="Riley R."/>
            <person name="Labutti K."/>
            <person name="Andreopoulos B."/>
            <person name="Lipzen A."/>
            <person name="Chen C."/>
            <person name="Yanf M."/>
            <person name="Daum C."/>
            <person name="Ng V."/>
            <person name="Clum A."/>
            <person name="Steindorff A."/>
            <person name="Ohm R."/>
            <person name="Martin F."/>
            <person name="Silar P."/>
            <person name="Natvig D."/>
            <person name="Lalanne C."/>
            <person name="Gautier V."/>
            <person name="Ament-Velasquez S.L."/>
            <person name="Kruys A."/>
            <person name="Hutchinson M.I."/>
            <person name="Powell A.J."/>
            <person name="Barry K."/>
            <person name="Miller A.N."/>
            <person name="Grigoriev I.V."/>
            <person name="Debuchy R."/>
            <person name="Gladieux P."/>
            <person name="Thoren M.H."/>
            <person name="Johannesson H."/>
        </authorList>
    </citation>
    <scope>NUCLEOTIDE SEQUENCE</scope>
    <source>
        <strain evidence="2">CBS 626.80</strain>
    </source>
</reference>
<accession>A0AAN6NSE1</accession>
<keyword evidence="1" id="KW-0732">Signal</keyword>
<sequence length="154" mass="16678">MASLAAGSLAFLTVLGFCALSVLCAPASLFFLGVAQPRGRSSEASRACRKDPQEPCVITVVAGKSPASRPLPEDDRTWELALCTRHMTSLPTTWTRLSTPAFHHHHYERAQSPGLTSETVQAFSELVRSLPAKISAKILRTGGFSRFHIARCSL</sequence>
<feature type="signal peptide" evidence="1">
    <location>
        <begin position="1"/>
        <end position="24"/>
    </location>
</feature>
<keyword evidence="3" id="KW-1185">Reference proteome</keyword>